<dbReference type="InterPro" id="IPR007217">
    <property type="entry name" value="Per1-like"/>
</dbReference>
<feature type="transmembrane region" description="Helical" evidence="7">
    <location>
        <begin position="314"/>
        <end position="331"/>
    </location>
</feature>
<protein>
    <recommendedName>
        <fullName evidence="7">Post-GPI attachment to proteins factor 3</fullName>
    </recommendedName>
</protein>
<dbReference type="GO" id="GO:0016788">
    <property type="term" value="F:hydrolase activity, acting on ester bonds"/>
    <property type="evidence" value="ECO:0007669"/>
    <property type="project" value="TreeGrafter"/>
</dbReference>
<reference evidence="9" key="1">
    <citation type="journal article" date="2023" name="Commun. Biol.">
        <title>Genome analysis of Parmales, the sister group of diatoms, reveals the evolutionary specialization of diatoms from phago-mixotrophs to photoautotrophs.</title>
        <authorList>
            <person name="Ban H."/>
            <person name="Sato S."/>
            <person name="Yoshikawa S."/>
            <person name="Yamada K."/>
            <person name="Nakamura Y."/>
            <person name="Ichinomiya M."/>
            <person name="Sato N."/>
            <person name="Blanc-Mathieu R."/>
            <person name="Endo H."/>
            <person name="Kuwata A."/>
            <person name="Ogata H."/>
        </authorList>
    </citation>
    <scope>NUCLEOTIDE SEQUENCE [LARGE SCALE GENOMIC DNA]</scope>
</reference>
<feature type="transmembrane region" description="Helical" evidence="7">
    <location>
        <begin position="248"/>
        <end position="270"/>
    </location>
</feature>
<keyword evidence="3 7" id="KW-0812">Transmembrane</keyword>
<evidence type="ECO:0000256" key="4">
    <source>
        <dbReference type="ARBA" id="ARBA00022729"/>
    </source>
</evidence>
<feature type="transmembrane region" description="Helical" evidence="7">
    <location>
        <begin position="149"/>
        <end position="167"/>
    </location>
</feature>
<comment type="caution">
    <text evidence="8">The sequence shown here is derived from an EMBL/GenBank/DDBJ whole genome shotgun (WGS) entry which is preliminary data.</text>
</comment>
<keyword evidence="4 7" id="KW-0732">Signal</keyword>
<evidence type="ECO:0000256" key="3">
    <source>
        <dbReference type="ARBA" id="ARBA00022692"/>
    </source>
</evidence>
<dbReference type="Proteomes" id="UP001165065">
    <property type="component" value="Unassembled WGS sequence"/>
</dbReference>
<feature type="signal peptide" evidence="7">
    <location>
        <begin position="1"/>
        <end position="24"/>
    </location>
</feature>
<feature type="transmembrane region" description="Helical" evidence="7">
    <location>
        <begin position="218"/>
        <end position="236"/>
    </location>
</feature>
<evidence type="ECO:0000313" key="8">
    <source>
        <dbReference type="EMBL" id="GMI47176.1"/>
    </source>
</evidence>
<dbReference type="PANTHER" id="PTHR13148:SF0">
    <property type="entry name" value="POST-GPI ATTACHMENT TO PROTEINS FACTOR 3"/>
    <property type="match status" value="1"/>
</dbReference>
<evidence type="ECO:0000256" key="5">
    <source>
        <dbReference type="ARBA" id="ARBA00022989"/>
    </source>
</evidence>
<sequence>MTLIPFAKSLFLLLFLALVPECLCSKRQVQYGEKASFTINCVRDCTMNYEEYLAEGNKPDAVGQCNINLDLGKGEWDGEQYSEGSDKTTPPPGYLNFPVVLRGLNWDCKALCDYSCHHSHAQRSSAEGKFPTKYKSRWAFVRILGIEEFASFLACVLNGIIHLYHLASNKNRHLYAGPEGYRMKAPMLLYSVVCINSFFWSSLFFVSKTKQTEKMDQYFAFLMVIFTFWIAVYRIGGSGAGENLFGNICAYTSLAILAPCLFLFAAYIYYMTNFMFNPLLSMRLKVVFNGLHAIIWIYWSLLGRGWGKGYRWKCLVCVISTNIITIVELALPGWEMLDFVPYFGIFGNESIYLLYTVPFTALWYSFLGSDTKWEVDAMDKKKK</sequence>
<evidence type="ECO:0000256" key="1">
    <source>
        <dbReference type="ARBA" id="ARBA00004127"/>
    </source>
</evidence>
<keyword evidence="6 7" id="KW-0472">Membrane</keyword>
<dbReference type="AlphaFoldDB" id="A0A9W7GK15"/>
<feature type="chain" id="PRO_5041017012" description="Post-GPI attachment to proteins factor 3" evidence="7">
    <location>
        <begin position="25"/>
        <end position="383"/>
    </location>
</feature>
<dbReference type="GO" id="GO:0006506">
    <property type="term" value="P:GPI anchor biosynthetic process"/>
    <property type="evidence" value="ECO:0007669"/>
    <property type="project" value="UniProtKB-KW"/>
</dbReference>
<feature type="transmembrane region" description="Helical" evidence="7">
    <location>
        <begin position="282"/>
        <end position="302"/>
    </location>
</feature>
<evidence type="ECO:0000256" key="6">
    <source>
        <dbReference type="ARBA" id="ARBA00023136"/>
    </source>
</evidence>
<organism evidence="8 9">
    <name type="scientific">Triparma columacea</name>
    <dbReference type="NCBI Taxonomy" id="722753"/>
    <lineage>
        <taxon>Eukaryota</taxon>
        <taxon>Sar</taxon>
        <taxon>Stramenopiles</taxon>
        <taxon>Ochrophyta</taxon>
        <taxon>Bolidophyceae</taxon>
        <taxon>Parmales</taxon>
        <taxon>Triparmaceae</taxon>
        <taxon>Triparma</taxon>
    </lineage>
</organism>
<comment type="similarity">
    <text evidence="7">Belongs to the PGAP3 family.</text>
</comment>
<comment type="function">
    <text evidence="7">Involved in the lipid remodeling steps of GPI-anchor maturation.</text>
</comment>
<keyword evidence="5 7" id="KW-1133">Transmembrane helix</keyword>
<dbReference type="GO" id="GO:0000139">
    <property type="term" value="C:Golgi membrane"/>
    <property type="evidence" value="ECO:0007669"/>
    <property type="project" value="UniProtKB-SubCell"/>
</dbReference>
<keyword evidence="7" id="KW-0333">Golgi apparatus</keyword>
<dbReference type="EMBL" id="BRYA01000334">
    <property type="protein sequence ID" value="GMI47176.1"/>
    <property type="molecule type" value="Genomic_DNA"/>
</dbReference>
<name>A0A9W7GK15_9STRA</name>
<feature type="transmembrane region" description="Helical" evidence="7">
    <location>
        <begin position="351"/>
        <end position="373"/>
    </location>
</feature>
<keyword evidence="9" id="KW-1185">Reference proteome</keyword>
<gene>
    <name evidence="8" type="ORF">TrCOL_g5633</name>
</gene>
<comment type="subcellular location">
    <subcellularLocation>
        <location evidence="1">Endomembrane system</location>
        <topology evidence="1">Multi-pass membrane protein</topology>
    </subcellularLocation>
    <subcellularLocation>
        <location evidence="7">Golgi apparatus membrane</location>
        <topology evidence="7">Multi-pass membrane protein</topology>
    </subcellularLocation>
</comment>
<dbReference type="GO" id="GO:0005789">
    <property type="term" value="C:endoplasmic reticulum membrane"/>
    <property type="evidence" value="ECO:0007669"/>
    <property type="project" value="TreeGrafter"/>
</dbReference>
<evidence type="ECO:0000256" key="2">
    <source>
        <dbReference type="ARBA" id="ARBA00022502"/>
    </source>
</evidence>
<accession>A0A9W7GK15</accession>
<dbReference type="PANTHER" id="PTHR13148">
    <property type="entry name" value="PER1-RELATED"/>
    <property type="match status" value="1"/>
</dbReference>
<keyword evidence="2 7" id="KW-0337">GPI-anchor biosynthesis</keyword>
<feature type="transmembrane region" description="Helical" evidence="7">
    <location>
        <begin position="188"/>
        <end position="206"/>
    </location>
</feature>
<evidence type="ECO:0000256" key="7">
    <source>
        <dbReference type="RuleBase" id="RU365066"/>
    </source>
</evidence>
<dbReference type="OrthoDB" id="419770at2759"/>
<proteinExistence type="inferred from homology"/>
<evidence type="ECO:0000313" key="9">
    <source>
        <dbReference type="Proteomes" id="UP001165065"/>
    </source>
</evidence>
<dbReference type="Pfam" id="PF04080">
    <property type="entry name" value="Per1"/>
    <property type="match status" value="1"/>
</dbReference>